<proteinExistence type="predicted"/>
<feature type="non-terminal residue" evidence="2">
    <location>
        <position position="83"/>
    </location>
</feature>
<dbReference type="Pfam" id="PF00291">
    <property type="entry name" value="PALP"/>
    <property type="match status" value="1"/>
</dbReference>
<sequence length="83" mass="9397">MPLHAQSVSLKDIEAAHERIKTSVMRTPLVPLNIEDSKRKIYLKLENLQPIGSFKLRGACNASDHYLLSHFKLVCTPQVLETL</sequence>
<dbReference type="AlphaFoldDB" id="A0A0B7ASA0"/>
<feature type="domain" description="Tryptophan synthase beta chain-like PALP" evidence="1">
    <location>
        <begin position="22"/>
        <end position="64"/>
    </location>
</feature>
<evidence type="ECO:0000313" key="2">
    <source>
        <dbReference type="EMBL" id="CEK82856.1"/>
    </source>
</evidence>
<dbReference type="InterPro" id="IPR001926">
    <property type="entry name" value="TrpB-like_PALP"/>
</dbReference>
<evidence type="ECO:0000259" key="1">
    <source>
        <dbReference type="Pfam" id="PF00291"/>
    </source>
</evidence>
<reference evidence="2" key="1">
    <citation type="submission" date="2014-12" db="EMBL/GenBank/DDBJ databases">
        <title>Insight into the proteome of Arion vulgaris.</title>
        <authorList>
            <person name="Aradska J."/>
            <person name="Bulat T."/>
            <person name="Smidak R."/>
            <person name="Sarate P."/>
            <person name="Gangsoo J."/>
            <person name="Sialana F."/>
            <person name="Bilban M."/>
            <person name="Lubec G."/>
        </authorList>
    </citation>
    <scope>NUCLEOTIDE SEQUENCE</scope>
    <source>
        <tissue evidence="2">Skin</tissue>
    </source>
</reference>
<organism evidence="2">
    <name type="scientific">Arion vulgaris</name>
    <dbReference type="NCBI Taxonomy" id="1028688"/>
    <lineage>
        <taxon>Eukaryota</taxon>
        <taxon>Metazoa</taxon>
        <taxon>Spiralia</taxon>
        <taxon>Lophotrochozoa</taxon>
        <taxon>Mollusca</taxon>
        <taxon>Gastropoda</taxon>
        <taxon>Heterobranchia</taxon>
        <taxon>Euthyneura</taxon>
        <taxon>Panpulmonata</taxon>
        <taxon>Eupulmonata</taxon>
        <taxon>Stylommatophora</taxon>
        <taxon>Helicina</taxon>
        <taxon>Arionoidea</taxon>
        <taxon>Arionidae</taxon>
        <taxon>Arion</taxon>
    </lineage>
</organism>
<gene>
    <name evidence="2" type="primary">ORF133914</name>
</gene>
<protein>
    <recommendedName>
        <fullName evidence="1">Tryptophan synthase beta chain-like PALP domain-containing protein</fullName>
    </recommendedName>
</protein>
<dbReference type="EMBL" id="HACG01035991">
    <property type="protein sequence ID" value="CEK82856.1"/>
    <property type="molecule type" value="Transcribed_RNA"/>
</dbReference>
<dbReference type="Gene3D" id="3.40.50.1100">
    <property type="match status" value="1"/>
</dbReference>
<dbReference type="InterPro" id="IPR036052">
    <property type="entry name" value="TrpB-like_PALP_sf"/>
</dbReference>
<dbReference type="SUPFAM" id="SSF53686">
    <property type="entry name" value="Tryptophan synthase beta subunit-like PLP-dependent enzymes"/>
    <property type="match status" value="1"/>
</dbReference>
<accession>A0A0B7ASA0</accession>
<name>A0A0B7ASA0_9EUPU</name>